<keyword evidence="2" id="KW-1003">Cell membrane</keyword>
<feature type="transmembrane region" description="Helical" evidence="6">
    <location>
        <begin position="24"/>
        <end position="47"/>
    </location>
</feature>
<feature type="transmembrane region" description="Helical" evidence="6">
    <location>
        <begin position="88"/>
        <end position="108"/>
    </location>
</feature>
<gene>
    <name evidence="8" type="ORF">EV189_2880</name>
</gene>
<sequence>MRSGVVTVTSSAPAGLLRTPQGRFVVVAVAEAVSWVGLLIGMLFKYALAHDAIGVHVFGPIHGVVFVAYVVLAVLAARAQRWDARTTVLALLASIPPLFTLVFERWAARTGRL</sequence>
<evidence type="ECO:0000259" key="7">
    <source>
        <dbReference type="Pfam" id="PF12823"/>
    </source>
</evidence>
<dbReference type="Proteomes" id="UP000293638">
    <property type="component" value="Unassembled WGS sequence"/>
</dbReference>
<keyword evidence="4 6" id="KW-1133">Transmembrane helix</keyword>
<dbReference type="NCBIfam" id="TIGR03954">
    <property type="entry name" value="integ_memb_HG"/>
    <property type="match status" value="1"/>
</dbReference>
<evidence type="ECO:0000313" key="8">
    <source>
        <dbReference type="EMBL" id="RZS87450.1"/>
    </source>
</evidence>
<dbReference type="InterPro" id="IPR023845">
    <property type="entry name" value="DUF3817_TM"/>
</dbReference>
<dbReference type="Pfam" id="PF12823">
    <property type="entry name" value="DUF3817"/>
    <property type="match status" value="1"/>
</dbReference>
<reference evidence="8 9" key="1">
    <citation type="submission" date="2019-02" db="EMBL/GenBank/DDBJ databases">
        <title>Genomic Encyclopedia of Type Strains, Phase IV (KMG-IV): sequencing the most valuable type-strain genomes for metagenomic binning, comparative biology and taxonomic classification.</title>
        <authorList>
            <person name="Goeker M."/>
        </authorList>
    </citation>
    <scope>NUCLEOTIDE SEQUENCE [LARGE SCALE GENOMIC DNA]</scope>
    <source>
        <strain evidence="8 9">DSM 45622</strain>
    </source>
</reference>
<keyword evidence="5 6" id="KW-0472">Membrane</keyword>
<keyword evidence="3 6" id="KW-0812">Transmembrane</keyword>
<proteinExistence type="predicted"/>
<name>A0A4Q7NS22_9ACTN</name>
<keyword evidence="9" id="KW-1185">Reference proteome</keyword>
<feature type="transmembrane region" description="Helical" evidence="6">
    <location>
        <begin position="53"/>
        <end position="76"/>
    </location>
</feature>
<protein>
    <submittedName>
        <fullName evidence="8">Integral membrane protein</fullName>
    </submittedName>
</protein>
<dbReference type="AlphaFoldDB" id="A0A4Q7NS22"/>
<comment type="subcellular location">
    <subcellularLocation>
        <location evidence="1">Cell membrane</location>
        <topology evidence="1">Multi-pass membrane protein</topology>
    </subcellularLocation>
</comment>
<organism evidence="8 9">
    <name type="scientific">Motilibacter rhizosphaerae</name>
    <dbReference type="NCBI Taxonomy" id="598652"/>
    <lineage>
        <taxon>Bacteria</taxon>
        <taxon>Bacillati</taxon>
        <taxon>Actinomycetota</taxon>
        <taxon>Actinomycetes</taxon>
        <taxon>Motilibacterales</taxon>
        <taxon>Motilibacteraceae</taxon>
        <taxon>Motilibacter</taxon>
    </lineage>
</organism>
<dbReference type="RefSeq" id="WP_231116390.1">
    <property type="nucleotide sequence ID" value="NZ_SGXD01000003.1"/>
</dbReference>
<feature type="domain" description="DUF3817" evidence="7">
    <location>
        <begin position="23"/>
        <end position="109"/>
    </location>
</feature>
<evidence type="ECO:0000256" key="1">
    <source>
        <dbReference type="ARBA" id="ARBA00004651"/>
    </source>
</evidence>
<accession>A0A4Q7NS22</accession>
<dbReference type="PANTHER" id="PTHR40077:SF1">
    <property type="entry name" value="MEMBRANE PROTEIN"/>
    <property type="match status" value="1"/>
</dbReference>
<evidence type="ECO:0000256" key="4">
    <source>
        <dbReference type="ARBA" id="ARBA00022989"/>
    </source>
</evidence>
<evidence type="ECO:0000256" key="6">
    <source>
        <dbReference type="SAM" id="Phobius"/>
    </source>
</evidence>
<evidence type="ECO:0000256" key="5">
    <source>
        <dbReference type="ARBA" id="ARBA00023136"/>
    </source>
</evidence>
<dbReference type="GO" id="GO:0005886">
    <property type="term" value="C:plasma membrane"/>
    <property type="evidence" value="ECO:0007669"/>
    <property type="project" value="UniProtKB-SubCell"/>
</dbReference>
<evidence type="ECO:0000256" key="2">
    <source>
        <dbReference type="ARBA" id="ARBA00022475"/>
    </source>
</evidence>
<comment type="caution">
    <text evidence="8">The sequence shown here is derived from an EMBL/GenBank/DDBJ whole genome shotgun (WGS) entry which is preliminary data.</text>
</comment>
<dbReference type="EMBL" id="SGXD01000003">
    <property type="protein sequence ID" value="RZS87450.1"/>
    <property type="molecule type" value="Genomic_DNA"/>
</dbReference>
<evidence type="ECO:0000313" key="9">
    <source>
        <dbReference type="Proteomes" id="UP000293638"/>
    </source>
</evidence>
<evidence type="ECO:0000256" key="3">
    <source>
        <dbReference type="ARBA" id="ARBA00022692"/>
    </source>
</evidence>
<dbReference type="PANTHER" id="PTHR40077">
    <property type="entry name" value="MEMBRANE PROTEIN-RELATED"/>
    <property type="match status" value="1"/>
</dbReference>